<gene>
    <name evidence="2" type="ORF">BSTOLATCC_MIC12744</name>
</gene>
<dbReference type="InterPro" id="IPR023210">
    <property type="entry name" value="NADP_OxRdtase_dom"/>
</dbReference>
<dbReference type="CDD" id="cd19099">
    <property type="entry name" value="AKR_unchar"/>
    <property type="match status" value="1"/>
</dbReference>
<sequence>MLRQLFRNFSSKIPGFATGAGTEQYSFRNQKVVESHWRTSYQGLVHSSLGIGTYMGAPDDETDQLVKDAIVQSVTSGTVNVIDTAINYRYQKAERAVGKAISHLIQENFKREELFVASKIGYIPEDADNGIPGQAVIEDLKTKNLLTNDDVVGGIHCMHPAFLEDQLERSLNNLGLETLDLLYIHNAAESQLPLIHEEKFLERLAKAFEFCEKKRQDGKIVSYGMASWICFRSPPTEKDLHVSLEQIVQMAERVGGNDHGFRYIQVPINIAMPEAFVYRWQMIEGSEHILLNVAKKLRINIMVSSPLLQGKILELKLSRSMLGIELQAAKHVQLIRSIPSESIKSVLIGMKTPRNVTMNTQIGFVESLNREEFWHILKPEGKEDAPVTIDLW</sequence>
<proteinExistence type="predicted"/>
<feature type="domain" description="NADP-dependent oxidoreductase" evidence="1">
    <location>
        <begin position="49"/>
        <end position="227"/>
    </location>
</feature>
<evidence type="ECO:0000313" key="3">
    <source>
        <dbReference type="Proteomes" id="UP001162131"/>
    </source>
</evidence>
<accession>A0AAU9IZL1</accession>
<keyword evidence="3" id="KW-1185">Reference proteome</keyword>
<evidence type="ECO:0000259" key="1">
    <source>
        <dbReference type="Pfam" id="PF00248"/>
    </source>
</evidence>
<dbReference type="AlphaFoldDB" id="A0AAU9IZL1"/>
<dbReference type="EMBL" id="CAJZBQ010000013">
    <property type="protein sequence ID" value="CAG9314966.1"/>
    <property type="molecule type" value="Genomic_DNA"/>
</dbReference>
<name>A0AAU9IZL1_9CILI</name>
<dbReference type="InterPro" id="IPR053135">
    <property type="entry name" value="AKR2_Oxidoreductase"/>
</dbReference>
<organism evidence="2 3">
    <name type="scientific">Blepharisma stoltei</name>
    <dbReference type="NCBI Taxonomy" id="1481888"/>
    <lineage>
        <taxon>Eukaryota</taxon>
        <taxon>Sar</taxon>
        <taxon>Alveolata</taxon>
        <taxon>Ciliophora</taxon>
        <taxon>Postciliodesmatophora</taxon>
        <taxon>Heterotrichea</taxon>
        <taxon>Heterotrichida</taxon>
        <taxon>Blepharismidae</taxon>
        <taxon>Blepharisma</taxon>
    </lineage>
</organism>
<protein>
    <recommendedName>
        <fullName evidence="1">NADP-dependent oxidoreductase domain-containing protein</fullName>
    </recommendedName>
</protein>
<reference evidence="2" key="1">
    <citation type="submission" date="2021-09" db="EMBL/GenBank/DDBJ databases">
        <authorList>
            <consortium name="AG Swart"/>
            <person name="Singh M."/>
            <person name="Singh A."/>
            <person name="Seah K."/>
            <person name="Emmerich C."/>
        </authorList>
    </citation>
    <scope>NUCLEOTIDE SEQUENCE</scope>
    <source>
        <strain evidence="2">ATCC30299</strain>
    </source>
</reference>
<dbReference type="PANTHER" id="PTHR43312:SF1">
    <property type="entry name" value="NADP-DEPENDENT OXIDOREDUCTASE DOMAIN-CONTAINING PROTEIN"/>
    <property type="match status" value="1"/>
</dbReference>
<dbReference type="Gene3D" id="3.20.20.100">
    <property type="entry name" value="NADP-dependent oxidoreductase domain"/>
    <property type="match status" value="1"/>
</dbReference>
<dbReference type="SUPFAM" id="SSF51430">
    <property type="entry name" value="NAD(P)-linked oxidoreductase"/>
    <property type="match status" value="1"/>
</dbReference>
<evidence type="ECO:0000313" key="2">
    <source>
        <dbReference type="EMBL" id="CAG9314966.1"/>
    </source>
</evidence>
<comment type="caution">
    <text evidence="2">The sequence shown here is derived from an EMBL/GenBank/DDBJ whole genome shotgun (WGS) entry which is preliminary data.</text>
</comment>
<dbReference type="InterPro" id="IPR036812">
    <property type="entry name" value="NAD(P)_OxRdtase_dom_sf"/>
</dbReference>
<dbReference type="PANTHER" id="PTHR43312">
    <property type="entry name" value="D-THREO-ALDOSE 1-DEHYDROGENASE"/>
    <property type="match status" value="1"/>
</dbReference>
<dbReference type="Pfam" id="PF00248">
    <property type="entry name" value="Aldo_ket_red"/>
    <property type="match status" value="1"/>
</dbReference>
<dbReference type="Proteomes" id="UP001162131">
    <property type="component" value="Unassembled WGS sequence"/>
</dbReference>